<protein>
    <submittedName>
        <fullName evidence="10">Radical SAM protein</fullName>
    </submittedName>
</protein>
<comment type="cofactor">
    <cofactor evidence="1">
        <name>[4Fe-4S] cluster</name>
        <dbReference type="ChEBI" id="CHEBI:49883"/>
    </cofactor>
</comment>
<feature type="domain" description="Radical SAM core" evidence="9">
    <location>
        <begin position="17"/>
        <end position="253"/>
    </location>
</feature>
<evidence type="ECO:0000313" key="11">
    <source>
        <dbReference type="Proteomes" id="UP001072034"/>
    </source>
</evidence>
<dbReference type="InterPro" id="IPR001989">
    <property type="entry name" value="Radical_activat_CS"/>
</dbReference>
<keyword evidence="4" id="KW-0949">S-adenosyl-L-methionine</keyword>
<sequence>MPADRGQVLNIQKFSIHDGPGIRTVVFLKGCPMSCPWCANPGSRKLQALQVHDPDRPGVLVPDSRQWTVQEVLDVVMQDRPFYEESGGGATLSGGEVLVQHRFAVALLDAFRAEGLNNAIETTGYCAPAIFEKVLDRIDTLLIDVKHWDAVAHRVWTGVDDALPKANLRRALDRGVPTVVRIPCVPGVNITLDDAHGFARVLRDLGVEEVQLLPFHQFGERKYELLDWEYRFSGVPALHEEDLEDFRRTLAGDGVAAYF</sequence>
<organism evidence="10 11">
    <name type="scientific">Actinomyces israelii</name>
    <dbReference type="NCBI Taxonomy" id="1659"/>
    <lineage>
        <taxon>Bacteria</taxon>
        <taxon>Bacillati</taxon>
        <taxon>Actinomycetota</taxon>
        <taxon>Actinomycetes</taxon>
        <taxon>Actinomycetales</taxon>
        <taxon>Actinomycetaceae</taxon>
        <taxon>Actinomyces</taxon>
    </lineage>
</organism>
<gene>
    <name evidence="10" type="ORF">OHJ16_10570</name>
</gene>
<dbReference type="SFLD" id="SFLDS00029">
    <property type="entry name" value="Radical_SAM"/>
    <property type="match status" value="1"/>
</dbReference>
<dbReference type="PIRSF" id="PIRSF000371">
    <property type="entry name" value="PFL_act_enz"/>
    <property type="match status" value="1"/>
</dbReference>
<keyword evidence="6" id="KW-0560">Oxidoreductase</keyword>
<accession>A0ABT4I9T1</accession>
<dbReference type="Pfam" id="PF13353">
    <property type="entry name" value="Fer4_12"/>
    <property type="match status" value="1"/>
</dbReference>
<evidence type="ECO:0000259" key="9">
    <source>
        <dbReference type="PROSITE" id="PS51918"/>
    </source>
</evidence>
<evidence type="ECO:0000256" key="7">
    <source>
        <dbReference type="ARBA" id="ARBA00023004"/>
    </source>
</evidence>
<keyword evidence="3" id="KW-0004">4Fe-4S</keyword>
<dbReference type="Proteomes" id="UP001072034">
    <property type="component" value="Unassembled WGS sequence"/>
</dbReference>
<keyword evidence="11" id="KW-1185">Reference proteome</keyword>
<comment type="caution">
    <text evidence="10">The sequence shown here is derived from an EMBL/GenBank/DDBJ whole genome shotgun (WGS) entry which is preliminary data.</text>
</comment>
<dbReference type="PANTHER" id="PTHR30352">
    <property type="entry name" value="PYRUVATE FORMATE-LYASE-ACTIVATING ENZYME"/>
    <property type="match status" value="1"/>
</dbReference>
<evidence type="ECO:0000256" key="4">
    <source>
        <dbReference type="ARBA" id="ARBA00022691"/>
    </source>
</evidence>
<dbReference type="PROSITE" id="PS51918">
    <property type="entry name" value="RADICAL_SAM"/>
    <property type="match status" value="1"/>
</dbReference>
<evidence type="ECO:0000256" key="2">
    <source>
        <dbReference type="ARBA" id="ARBA00009777"/>
    </source>
</evidence>
<dbReference type="RefSeq" id="WP_268917862.1">
    <property type="nucleotide sequence ID" value="NZ_JAPTMY010000023.1"/>
</dbReference>
<reference evidence="10" key="1">
    <citation type="submission" date="2022-10" db="EMBL/GenBank/DDBJ databases">
        <title>Genome sequence of Actinomyces israelii ATCC 10048.</title>
        <authorList>
            <person name="Watt R.M."/>
            <person name="Tong W.M."/>
        </authorList>
    </citation>
    <scope>NUCLEOTIDE SEQUENCE</scope>
    <source>
        <strain evidence="10">ATCC 10048</strain>
    </source>
</reference>
<evidence type="ECO:0000256" key="6">
    <source>
        <dbReference type="ARBA" id="ARBA00023002"/>
    </source>
</evidence>
<keyword evidence="7" id="KW-0408">Iron</keyword>
<keyword evidence="8" id="KW-0411">Iron-sulfur</keyword>
<dbReference type="SFLD" id="SFLDG01066">
    <property type="entry name" value="organic_radical-activating_enz"/>
    <property type="match status" value="1"/>
</dbReference>
<proteinExistence type="inferred from homology"/>
<dbReference type="InterPro" id="IPR058240">
    <property type="entry name" value="rSAM_sf"/>
</dbReference>
<evidence type="ECO:0000256" key="5">
    <source>
        <dbReference type="ARBA" id="ARBA00022723"/>
    </source>
</evidence>
<dbReference type="CDD" id="cd01335">
    <property type="entry name" value="Radical_SAM"/>
    <property type="match status" value="1"/>
</dbReference>
<dbReference type="InterPro" id="IPR007197">
    <property type="entry name" value="rSAM"/>
</dbReference>
<dbReference type="Gene3D" id="3.20.20.70">
    <property type="entry name" value="Aldolase class I"/>
    <property type="match status" value="1"/>
</dbReference>
<dbReference type="InterPro" id="IPR013785">
    <property type="entry name" value="Aldolase_TIM"/>
</dbReference>
<dbReference type="InterPro" id="IPR012839">
    <property type="entry name" value="Organic_radical_activase"/>
</dbReference>
<keyword evidence="5" id="KW-0479">Metal-binding</keyword>
<dbReference type="EMBL" id="JAPTMY010000023">
    <property type="protein sequence ID" value="MCZ0858486.1"/>
    <property type="molecule type" value="Genomic_DNA"/>
</dbReference>
<dbReference type="PANTHER" id="PTHR30352:SF4">
    <property type="entry name" value="PYRUVATE FORMATE-LYASE 2-ACTIVATING ENZYME"/>
    <property type="match status" value="1"/>
</dbReference>
<name>A0ABT4I9T1_9ACTO</name>
<evidence type="ECO:0000256" key="1">
    <source>
        <dbReference type="ARBA" id="ARBA00001966"/>
    </source>
</evidence>
<evidence type="ECO:0000256" key="8">
    <source>
        <dbReference type="ARBA" id="ARBA00023014"/>
    </source>
</evidence>
<dbReference type="SUPFAM" id="SSF102114">
    <property type="entry name" value="Radical SAM enzymes"/>
    <property type="match status" value="1"/>
</dbReference>
<comment type="similarity">
    <text evidence="2">Belongs to the organic radical-activating enzymes family.</text>
</comment>
<evidence type="ECO:0000313" key="10">
    <source>
        <dbReference type="EMBL" id="MCZ0858486.1"/>
    </source>
</evidence>
<dbReference type="InterPro" id="IPR034457">
    <property type="entry name" value="Organic_radical-activating"/>
</dbReference>
<evidence type="ECO:0000256" key="3">
    <source>
        <dbReference type="ARBA" id="ARBA00022485"/>
    </source>
</evidence>
<dbReference type="PROSITE" id="PS01087">
    <property type="entry name" value="RADICAL_ACTIVATING"/>
    <property type="match status" value="1"/>
</dbReference>